<dbReference type="AlphaFoldDB" id="R7ZNM1"/>
<gene>
    <name evidence="1" type="ORF">ADIS_3873</name>
</gene>
<dbReference type="STRING" id="1232681.ADIS_3873"/>
<protein>
    <submittedName>
        <fullName evidence="1">Uncharacterized protein</fullName>
    </submittedName>
</protein>
<dbReference type="Proteomes" id="UP000013909">
    <property type="component" value="Unassembled WGS sequence"/>
</dbReference>
<dbReference type="EMBL" id="AQHR01000101">
    <property type="protein sequence ID" value="EON75653.1"/>
    <property type="molecule type" value="Genomic_DNA"/>
</dbReference>
<reference evidence="1 2" key="1">
    <citation type="submission" date="2013-02" db="EMBL/GenBank/DDBJ databases">
        <title>A novel strain isolated from Lonar lake, Maharashtra, India.</title>
        <authorList>
            <person name="Singh A."/>
        </authorList>
    </citation>
    <scope>NUCLEOTIDE SEQUENCE [LARGE SCALE GENOMIC DNA]</scope>
    <source>
        <strain evidence="1 2">AK24</strain>
    </source>
</reference>
<name>R7ZNM1_9BACT</name>
<organism evidence="1 2">
    <name type="scientific">Lunatimonas lonarensis</name>
    <dbReference type="NCBI Taxonomy" id="1232681"/>
    <lineage>
        <taxon>Bacteria</taxon>
        <taxon>Pseudomonadati</taxon>
        <taxon>Bacteroidota</taxon>
        <taxon>Cytophagia</taxon>
        <taxon>Cytophagales</taxon>
        <taxon>Cyclobacteriaceae</taxon>
    </lineage>
</organism>
<keyword evidence="2" id="KW-1185">Reference proteome</keyword>
<proteinExistence type="predicted"/>
<comment type="caution">
    <text evidence="1">The sequence shown here is derived from an EMBL/GenBank/DDBJ whole genome shotgun (WGS) entry which is preliminary data.</text>
</comment>
<evidence type="ECO:0000313" key="1">
    <source>
        <dbReference type="EMBL" id="EON75653.1"/>
    </source>
</evidence>
<accession>R7ZNM1</accession>
<evidence type="ECO:0000313" key="2">
    <source>
        <dbReference type="Proteomes" id="UP000013909"/>
    </source>
</evidence>
<sequence length="56" mass="6334">MLKGNLFSEKHMLSIHLTPETPKSPKRTFCAFLQPQVADWCLFNQQKATPSGGPEF</sequence>